<keyword evidence="2" id="KW-0472">Membrane</keyword>
<protein>
    <recommendedName>
        <fullName evidence="5">DUF4267 domain-containing protein</fullName>
    </recommendedName>
</protein>
<keyword evidence="2" id="KW-0812">Transmembrane</keyword>
<evidence type="ECO:0000256" key="2">
    <source>
        <dbReference type="SAM" id="Phobius"/>
    </source>
</evidence>
<evidence type="ECO:0000256" key="1">
    <source>
        <dbReference type="SAM" id="MobiDB-lite"/>
    </source>
</evidence>
<sequence>MDHQTTADGARRALALVRIVMGTTALLAPGLIAGRLQDAPGRNPAAPYVLRLFGVRTVVMGLDLLAGDARALRSAPLVHASDALAALAAGRAGQVPWRGAAAAAGLSAVNTALALAALAAAGGSPPPAAAPDAVPDGGRRTAREAREAVPYRPDRRPAGSR</sequence>
<evidence type="ECO:0008006" key="5">
    <source>
        <dbReference type="Google" id="ProtNLM"/>
    </source>
</evidence>
<dbReference type="Proteomes" id="UP000562352">
    <property type="component" value="Unassembled WGS sequence"/>
</dbReference>
<dbReference type="AlphaFoldDB" id="A0A841D614"/>
<comment type="caution">
    <text evidence="3">The sequence shown here is derived from an EMBL/GenBank/DDBJ whole genome shotgun (WGS) entry which is preliminary data.</text>
</comment>
<organism evidence="3 4">
    <name type="scientific">Planomonospora venezuelensis</name>
    <dbReference type="NCBI Taxonomy" id="1999"/>
    <lineage>
        <taxon>Bacteria</taxon>
        <taxon>Bacillati</taxon>
        <taxon>Actinomycetota</taxon>
        <taxon>Actinomycetes</taxon>
        <taxon>Streptosporangiales</taxon>
        <taxon>Streptosporangiaceae</taxon>
        <taxon>Planomonospora</taxon>
    </lineage>
</organism>
<evidence type="ECO:0000313" key="3">
    <source>
        <dbReference type="EMBL" id="MBB5963585.1"/>
    </source>
</evidence>
<gene>
    <name evidence="3" type="ORF">FHS22_002865</name>
</gene>
<keyword evidence="4" id="KW-1185">Reference proteome</keyword>
<dbReference type="RefSeq" id="WP_184941833.1">
    <property type="nucleotide sequence ID" value="NZ_BAAAWZ010000001.1"/>
</dbReference>
<evidence type="ECO:0000313" key="4">
    <source>
        <dbReference type="Proteomes" id="UP000562352"/>
    </source>
</evidence>
<reference evidence="3 4" key="1">
    <citation type="submission" date="2020-08" db="EMBL/GenBank/DDBJ databases">
        <title>Genomic Encyclopedia of Type Strains, Phase III (KMG-III): the genomes of soil and plant-associated and newly described type strains.</title>
        <authorList>
            <person name="Whitman W."/>
        </authorList>
    </citation>
    <scope>NUCLEOTIDE SEQUENCE [LARGE SCALE GENOMIC DNA]</scope>
    <source>
        <strain evidence="3 4">CECT 3303</strain>
    </source>
</reference>
<feature type="region of interest" description="Disordered" evidence="1">
    <location>
        <begin position="121"/>
        <end position="161"/>
    </location>
</feature>
<proteinExistence type="predicted"/>
<accession>A0A841D614</accession>
<feature type="transmembrane region" description="Helical" evidence="2">
    <location>
        <begin position="12"/>
        <end position="33"/>
    </location>
</feature>
<dbReference type="EMBL" id="JACHJJ010000008">
    <property type="protein sequence ID" value="MBB5963585.1"/>
    <property type="molecule type" value="Genomic_DNA"/>
</dbReference>
<name>A0A841D614_PLAVE</name>
<keyword evidence="2" id="KW-1133">Transmembrane helix</keyword>
<feature type="compositionally biased region" description="Basic and acidic residues" evidence="1">
    <location>
        <begin position="137"/>
        <end position="161"/>
    </location>
</feature>